<evidence type="ECO:0000313" key="4">
    <source>
        <dbReference type="Proteomes" id="UP000019140"/>
    </source>
</evidence>
<proteinExistence type="predicted"/>
<dbReference type="PANTHER" id="PTHR35176:SF2">
    <property type="entry name" value="F420H(2)-DEPENDENT REDUCTASE RV1155"/>
    <property type="match status" value="1"/>
</dbReference>
<accession>W4MCD2</accession>
<dbReference type="InterPro" id="IPR052019">
    <property type="entry name" value="F420H2_bilvrd_red/Heme_oxyg"/>
</dbReference>
<gene>
    <name evidence="3" type="ORF">ETSY2_10315</name>
</gene>
<evidence type="ECO:0000256" key="1">
    <source>
        <dbReference type="ARBA" id="ARBA00023002"/>
    </source>
</evidence>
<feature type="domain" description="Pyridoxamine 5'-phosphate oxidase N-terminal" evidence="2">
    <location>
        <begin position="22"/>
        <end position="157"/>
    </location>
</feature>
<dbReference type="Proteomes" id="UP000019140">
    <property type="component" value="Unassembled WGS sequence"/>
</dbReference>
<dbReference type="InterPro" id="IPR012349">
    <property type="entry name" value="Split_barrel_FMN-bd"/>
</dbReference>
<keyword evidence="4" id="KW-1185">Reference proteome</keyword>
<dbReference type="PANTHER" id="PTHR35176">
    <property type="entry name" value="HEME OXYGENASE HI_0854-RELATED"/>
    <property type="match status" value="1"/>
</dbReference>
<dbReference type="EMBL" id="AZHX01000419">
    <property type="protein sequence ID" value="ETX07591.1"/>
    <property type="molecule type" value="Genomic_DNA"/>
</dbReference>
<evidence type="ECO:0000259" key="2">
    <source>
        <dbReference type="Pfam" id="PF01243"/>
    </source>
</evidence>
<name>W4MCD2_9BACT</name>
<dbReference type="InterPro" id="IPR019967">
    <property type="entry name" value="F420-dep_enz_PPOX_Rv0121"/>
</dbReference>
<dbReference type="Pfam" id="PF01243">
    <property type="entry name" value="PNPOx_N"/>
    <property type="match status" value="1"/>
</dbReference>
<dbReference type="GO" id="GO:0016627">
    <property type="term" value="F:oxidoreductase activity, acting on the CH-CH group of donors"/>
    <property type="evidence" value="ECO:0007669"/>
    <property type="project" value="TreeGrafter"/>
</dbReference>
<dbReference type="GO" id="GO:0005829">
    <property type="term" value="C:cytosol"/>
    <property type="evidence" value="ECO:0007669"/>
    <property type="project" value="TreeGrafter"/>
</dbReference>
<dbReference type="InterPro" id="IPR011576">
    <property type="entry name" value="Pyridox_Oxase_N"/>
</dbReference>
<dbReference type="Gene3D" id="2.30.110.10">
    <property type="entry name" value="Electron Transport, Fmn-binding Protein, Chain A"/>
    <property type="match status" value="1"/>
</dbReference>
<evidence type="ECO:0000313" key="3">
    <source>
        <dbReference type="EMBL" id="ETX07591.1"/>
    </source>
</evidence>
<dbReference type="GO" id="GO:0070967">
    <property type="term" value="F:coenzyme F420 binding"/>
    <property type="evidence" value="ECO:0007669"/>
    <property type="project" value="TreeGrafter"/>
</dbReference>
<protein>
    <recommendedName>
        <fullName evidence="2">Pyridoxamine 5'-phosphate oxidase N-terminal domain-containing protein</fullName>
    </recommendedName>
</protein>
<comment type="caution">
    <text evidence="3">The sequence shown here is derived from an EMBL/GenBank/DDBJ whole genome shotgun (WGS) entry which is preliminary data.</text>
</comment>
<dbReference type="NCBIfam" id="TIGR03668">
    <property type="entry name" value="Rv0121_F420"/>
    <property type="match status" value="1"/>
</dbReference>
<dbReference type="AlphaFoldDB" id="W4MCD2"/>
<dbReference type="SUPFAM" id="SSF50475">
    <property type="entry name" value="FMN-binding split barrel"/>
    <property type="match status" value="1"/>
</dbReference>
<dbReference type="HOGENOM" id="CLU_115786_0_0_7"/>
<organism evidence="3 4">
    <name type="scientific">Candidatus Entotheonella gemina</name>
    <dbReference type="NCBI Taxonomy" id="1429439"/>
    <lineage>
        <taxon>Bacteria</taxon>
        <taxon>Pseudomonadati</taxon>
        <taxon>Nitrospinota/Tectimicrobiota group</taxon>
        <taxon>Candidatus Tectimicrobiota</taxon>
        <taxon>Candidatus Entotheonellia</taxon>
        <taxon>Candidatus Entotheonellales</taxon>
        <taxon>Candidatus Entotheonellaceae</taxon>
        <taxon>Candidatus Entotheonella</taxon>
    </lineage>
</organism>
<sequence length="162" mass="18463">MIAAYMIGAYMIGERTSAMASDDEIAAMLQSYRVGHLATADANAAPHLVPICFVYDGHAVYTAIDHKPKRAAGYRMKRIRNMLENPQVTFLIDYYEEDWLQLAYVMIQGRAQILESGPERQRALVLLEDKYPQYRERQLAQDSGLVIKIVPDSIRHWAWTGS</sequence>
<reference evidence="3 4" key="1">
    <citation type="journal article" date="2014" name="Nature">
        <title>An environmental bacterial taxon with a large and distinct metabolic repertoire.</title>
        <authorList>
            <person name="Wilson M.C."/>
            <person name="Mori T."/>
            <person name="Ruckert C."/>
            <person name="Uria A.R."/>
            <person name="Helf M.J."/>
            <person name="Takada K."/>
            <person name="Gernert C."/>
            <person name="Steffens U.A."/>
            <person name="Heycke N."/>
            <person name="Schmitt S."/>
            <person name="Rinke C."/>
            <person name="Helfrich E.J."/>
            <person name="Brachmann A.O."/>
            <person name="Gurgui C."/>
            <person name="Wakimoto T."/>
            <person name="Kracht M."/>
            <person name="Crusemann M."/>
            <person name="Hentschel U."/>
            <person name="Abe I."/>
            <person name="Matsunaga S."/>
            <person name="Kalinowski J."/>
            <person name="Takeyama H."/>
            <person name="Piel J."/>
        </authorList>
    </citation>
    <scope>NUCLEOTIDE SEQUENCE [LARGE SCALE GENOMIC DNA]</scope>
    <source>
        <strain evidence="4">TSY2</strain>
    </source>
</reference>
<keyword evidence="1" id="KW-0560">Oxidoreductase</keyword>